<evidence type="ECO:0000313" key="2">
    <source>
        <dbReference type="Proteomes" id="UP001057474"/>
    </source>
</evidence>
<name>A0ABY4YAE0_9GAMM</name>
<dbReference type="EMBL" id="CP071527">
    <property type="protein sequence ID" value="USQ14432.1"/>
    <property type="molecule type" value="Genomic_DNA"/>
</dbReference>
<accession>A0ABY4YAE0</accession>
<reference evidence="1" key="1">
    <citation type="submission" date="2021-03" db="EMBL/GenBank/DDBJ databases">
        <title>Legionella lytica PCM 2298.</title>
        <authorList>
            <person name="Koper P."/>
        </authorList>
    </citation>
    <scope>NUCLEOTIDE SEQUENCE</scope>
    <source>
        <strain evidence="1">PCM 2298</strain>
    </source>
</reference>
<gene>
    <name evidence="1" type="ORF">J2N86_03665</name>
</gene>
<proteinExistence type="predicted"/>
<organism evidence="1 2">
    <name type="scientific">Legionella lytica</name>
    <dbReference type="NCBI Taxonomy" id="96232"/>
    <lineage>
        <taxon>Bacteria</taxon>
        <taxon>Pseudomonadati</taxon>
        <taxon>Pseudomonadota</taxon>
        <taxon>Gammaproteobacteria</taxon>
        <taxon>Legionellales</taxon>
        <taxon>Legionellaceae</taxon>
        <taxon>Legionella</taxon>
    </lineage>
</organism>
<sequence length="394" mass="44318">MKKYLTQLHHAMSILRQRLTNDNMKARLILAAKVEKELQIFDDEFGERVAEAQKIEAGRIRVAMAKTKTTDPIHEQKAGLLKTMSEVGHSLVRMNFDLRVSSLSLKEGFNGCTEHATLMFLILNKEFLFDSDVLIESICVYDKLNPMINHNFLVINRRSGDYPLTDVAAWGDDCLVIDTWLGVIAAPGEMPTGSSVYAFLQGKDFCTMEVIYSNRLGRELCVYPENHLFHKIERDTQQVMQAEFKKIIDKYIDVLDLPWLKSTPTAMAGSRALSRHGLFPSSSDADLKEPHEQLYNEIKQHCAGKYQPVLEAVEGKQYALALRKVSAIGQIELLNILLSYKDLLGFDINEPSKSNGKTAFDWAAECDSTEAMALIEKHGGKSGFVENLSPKIGQ</sequence>
<dbReference type="Proteomes" id="UP001057474">
    <property type="component" value="Chromosome"/>
</dbReference>
<evidence type="ECO:0000313" key="1">
    <source>
        <dbReference type="EMBL" id="USQ14432.1"/>
    </source>
</evidence>
<protein>
    <recommendedName>
        <fullName evidence="3">Ankyrin repeat-containing protein</fullName>
    </recommendedName>
</protein>
<dbReference type="RefSeq" id="WP_252581050.1">
    <property type="nucleotide sequence ID" value="NZ_CP071527.1"/>
</dbReference>
<evidence type="ECO:0008006" key="3">
    <source>
        <dbReference type="Google" id="ProtNLM"/>
    </source>
</evidence>
<keyword evidence="2" id="KW-1185">Reference proteome</keyword>